<protein>
    <submittedName>
        <fullName evidence="1">Uncharacterized protein</fullName>
    </submittedName>
</protein>
<name>A0ABD0L0Y4_9CAEN</name>
<evidence type="ECO:0000313" key="1">
    <source>
        <dbReference type="EMBL" id="KAK7492775.1"/>
    </source>
</evidence>
<dbReference type="Proteomes" id="UP001519460">
    <property type="component" value="Unassembled WGS sequence"/>
</dbReference>
<dbReference type="EMBL" id="JACVVK020000099">
    <property type="protein sequence ID" value="KAK7492775.1"/>
    <property type="molecule type" value="Genomic_DNA"/>
</dbReference>
<dbReference type="AlphaFoldDB" id="A0ABD0L0Y4"/>
<evidence type="ECO:0000313" key="2">
    <source>
        <dbReference type="Proteomes" id="UP001519460"/>
    </source>
</evidence>
<accession>A0ABD0L0Y4</accession>
<proteinExistence type="predicted"/>
<organism evidence="1 2">
    <name type="scientific">Batillaria attramentaria</name>
    <dbReference type="NCBI Taxonomy" id="370345"/>
    <lineage>
        <taxon>Eukaryota</taxon>
        <taxon>Metazoa</taxon>
        <taxon>Spiralia</taxon>
        <taxon>Lophotrochozoa</taxon>
        <taxon>Mollusca</taxon>
        <taxon>Gastropoda</taxon>
        <taxon>Caenogastropoda</taxon>
        <taxon>Sorbeoconcha</taxon>
        <taxon>Cerithioidea</taxon>
        <taxon>Batillariidae</taxon>
        <taxon>Batillaria</taxon>
    </lineage>
</organism>
<comment type="caution">
    <text evidence="1">The sequence shown here is derived from an EMBL/GenBank/DDBJ whole genome shotgun (WGS) entry which is preliminary data.</text>
</comment>
<reference evidence="1 2" key="1">
    <citation type="journal article" date="2023" name="Sci. Data">
        <title>Genome assembly of the Korean intertidal mud-creeper Batillaria attramentaria.</title>
        <authorList>
            <person name="Patra A.K."/>
            <person name="Ho P.T."/>
            <person name="Jun S."/>
            <person name="Lee S.J."/>
            <person name="Kim Y."/>
            <person name="Won Y.J."/>
        </authorList>
    </citation>
    <scope>NUCLEOTIDE SEQUENCE [LARGE SCALE GENOMIC DNA]</scope>
    <source>
        <strain evidence="1">Wonlab-2016</strain>
    </source>
</reference>
<keyword evidence="2" id="KW-1185">Reference proteome</keyword>
<gene>
    <name evidence="1" type="ORF">BaRGS_00015913</name>
</gene>
<sequence length="194" mass="22660">MLQNIRVVCPSGTLQIRHVHCVFDIHGQRVWVSLDGLSRHERKFTYTPRCKGDNQNVGWSASGELLPFPSTLQCRRCRNGPLYINIYLQRTFLFGRKVNKKFEKTYLRCVLEWPFLLFAAEALTASVCLEFSFPTLFFLPHTHEQLGRTYPNVCWVLVFDSNKESKGSLRSLRDSLPRHKCFTSRPQTMRMEQS</sequence>